<keyword evidence="2" id="KW-0472">Membrane</keyword>
<feature type="compositionally biased region" description="Low complexity" evidence="1">
    <location>
        <begin position="54"/>
        <end position="63"/>
    </location>
</feature>
<feature type="transmembrane region" description="Helical" evidence="2">
    <location>
        <begin position="6"/>
        <end position="23"/>
    </location>
</feature>
<feature type="compositionally biased region" description="Low complexity" evidence="1">
    <location>
        <begin position="113"/>
        <end position="128"/>
    </location>
</feature>
<keyword evidence="2" id="KW-1133">Transmembrane helix</keyword>
<keyword evidence="2" id="KW-0812">Transmembrane</keyword>
<protein>
    <submittedName>
        <fullName evidence="3">Uncharacterized protein</fullName>
    </submittedName>
</protein>
<organism evidence="3 4">
    <name type="scientific">Nocardiopsis composta</name>
    <dbReference type="NCBI Taxonomy" id="157465"/>
    <lineage>
        <taxon>Bacteria</taxon>
        <taxon>Bacillati</taxon>
        <taxon>Actinomycetota</taxon>
        <taxon>Actinomycetes</taxon>
        <taxon>Streptosporangiales</taxon>
        <taxon>Nocardiopsidaceae</taxon>
        <taxon>Nocardiopsis</taxon>
    </lineage>
</organism>
<feature type="compositionally biased region" description="Low complexity" evidence="1">
    <location>
        <begin position="31"/>
        <end position="45"/>
    </location>
</feature>
<accession>A0A7W8QRA6</accession>
<evidence type="ECO:0000256" key="2">
    <source>
        <dbReference type="SAM" id="Phobius"/>
    </source>
</evidence>
<dbReference type="Proteomes" id="UP000572635">
    <property type="component" value="Unassembled WGS sequence"/>
</dbReference>
<reference evidence="3 4" key="1">
    <citation type="submission" date="2020-08" db="EMBL/GenBank/DDBJ databases">
        <title>Sequencing the genomes of 1000 actinobacteria strains.</title>
        <authorList>
            <person name="Klenk H.-P."/>
        </authorList>
    </citation>
    <scope>NUCLEOTIDE SEQUENCE [LARGE SCALE GENOMIC DNA]</scope>
    <source>
        <strain evidence="3 4">DSM 44551</strain>
    </source>
</reference>
<gene>
    <name evidence="3" type="ORF">HDA36_004768</name>
</gene>
<sequence>MVLSALFGAAVMLVVVILVMVNFGSGNGGEDTAAPAPDTAAGAEAPAEEETGEDTAPGGSAETATEETEAPEEAEVLFGPEELVIDLSGGGQNIDLDSEPPLVTSSSIGGADLSVRSGSRSPSLSSGGYKPYLAPLPEGGEQPGPEECLDNVSTNGTLDGDFKRGARFRVQTDEGLPAYFEVTSAPKGKGENTIELTVWESPS</sequence>
<evidence type="ECO:0000313" key="3">
    <source>
        <dbReference type="EMBL" id="MBB5434684.1"/>
    </source>
</evidence>
<evidence type="ECO:0000313" key="4">
    <source>
        <dbReference type="Proteomes" id="UP000572635"/>
    </source>
</evidence>
<feature type="region of interest" description="Disordered" evidence="1">
    <location>
        <begin position="88"/>
        <end position="160"/>
    </location>
</feature>
<evidence type="ECO:0000256" key="1">
    <source>
        <dbReference type="SAM" id="MobiDB-lite"/>
    </source>
</evidence>
<keyword evidence="4" id="KW-1185">Reference proteome</keyword>
<dbReference type="EMBL" id="JACHDB010000001">
    <property type="protein sequence ID" value="MBB5434684.1"/>
    <property type="molecule type" value="Genomic_DNA"/>
</dbReference>
<comment type="caution">
    <text evidence="3">The sequence shown here is derived from an EMBL/GenBank/DDBJ whole genome shotgun (WGS) entry which is preliminary data.</text>
</comment>
<dbReference type="RefSeq" id="WP_184395495.1">
    <property type="nucleotide sequence ID" value="NZ_BAAAJD010000060.1"/>
</dbReference>
<feature type="compositionally biased region" description="Low complexity" evidence="1">
    <location>
        <begin position="135"/>
        <end position="146"/>
    </location>
</feature>
<feature type="compositionally biased region" description="Acidic residues" evidence="1">
    <location>
        <begin position="64"/>
        <end position="75"/>
    </location>
</feature>
<dbReference type="AlphaFoldDB" id="A0A7W8QRA6"/>
<feature type="region of interest" description="Disordered" evidence="1">
    <location>
        <begin position="31"/>
        <end position="75"/>
    </location>
</feature>
<proteinExistence type="predicted"/>
<name>A0A7W8QRA6_9ACTN</name>